<keyword evidence="2" id="KW-1185">Reference proteome</keyword>
<gene>
    <name evidence="1" type="ORF">BDP81DRAFT_169113</name>
</gene>
<dbReference type="RefSeq" id="XP_060437906.1">
    <property type="nucleotide sequence ID" value="XM_060582143.1"/>
</dbReference>
<name>A0AAI9ZCI2_9PEZI</name>
<organism evidence="1 2">
    <name type="scientific">Colletotrichum phormii</name>
    <dbReference type="NCBI Taxonomy" id="359342"/>
    <lineage>
        <taxon>Eukaryota</taxon>
        <taxon>Fungi</taxon>
        <taxon>Dikarya</taxon>
        <taxon>Ascomycota</taxon>
        <taxon>Pezizomycotina</taxon>
        <taxon>Sordariomycetes</taxon>
        <taxon>Hypocreomycetidae</taxon>
        <taxon>Glomerellales</taxon>
        <taxon>Glomerellaceae</taxon>
        <taxon>Colletotrichum</taxon>
        <taxon>Colletotrichum acutatum species complex</taxon>
    </lineage>
</organism>
<dbReference type="EMBL" id="JAHMHQ010000041">
    <property type="protein sequence ID" value="KAK1621911.1"/>
    <property type="molecule type" value="Genomic_DNA"/>
</dbReference>
<dbReference type="GeneID" id="85467005"/>
<evidence type="ECO:0000313" key="1">
    <source>
        <dbReference type="EMBL" id="KAK1621911.1"/>
    </source>
</evidence>
<protein>
    <submittedName>
        <fullName evidence="1">Uncharacterized protein</fullName>
    </submittedName>
</protein>
<dbReference type="Proteomes" id="UP001243989">
    <property type="component" value="Unassembled WGS sequence"/>
</dbReference>
<evidence type="ECO:0000313" key="2">
    <source>
        <dbReference type="Proteomes" id="UP001243989"/>
    </source>
</evidence>
<accession>A0AAI9ZCI2</accession>
<dbReference type="AlphaFoldDB" id="A0AAI9ZCI2"/>
<proteinExistence type="predicted"/>
<sequence length="72" mass="7632">MPRLPAQWRRIVQIRAPVISALAASLPAPLLRPAVHAKGVEVTLNPSSDFQGLQCHAVGGSARAPLRCKVGE</sequence>
<comment type="caution">
    <text evidence="1">The sequence shown here is derived from an EMBL/GenBank/DDBJ whole genome shotgun (WGS) entry which is preliminary data.</text>
</comment>
<reference evidence="1" key="1">
    <citation type="submission" date="2021-06" db="EMBL/GenBank/DDBJ databases">
        <title>Comparative genomics, transcriptomics and evolutionary studies reveal genomic signatures of adaptation to plant cell wall in hemibiotrophic fungi.</title>
        <authorList>
            <consortium name="DOE Joint Genome Institute"/>
            <person name="Baroncelli R."/>
            <person name="Diaz J.F."/>
            <person name="Benocci T."/>
            <person name="Peng M."/>
            <person name="Battaglia E."/>
            <person name="Haridas S."/>
            <person name="Andreopoulos W."/>
            <person name="Labutti K."/>
            <person name="Pangilinan J."/>
            <person name="Floch G.L."/>
            <person name="Makela M.R."/>
            <person name="Henrissat B."/>
            <person name="Grigoriev I.V."/>
            <person name="Crouch J.A."/>
            <person name="De Vries R.P."/>
            <person name="Sukno S.A."/>
            <person name="Thon M.R."/>
        </authorList>
    </citation>
    <scope>NUCLEOTIDE SEQUENCE</scope>
    <source>
        <strain evidence="1">CBS 102054</strain>
    </source>
</reference>